<comment type="caution">
    <text evidence="7">The sequence shown here is derived from an EMBL/GenBank/DDBJ whole genome shotgun (WGS) entry which is preliminary data.</text>
</comment>
<dbReference type="InterPro" id="IPR036187">
    <property type="entry name" value="DNA_mismatch_repair_MutS_sf"/>
</dbReference>
<dbReference type="PROSITE" id="PS00486">
    <property type="entry name" value="DNA_MISMATCH_REPAIR_2"/>
    <property type="match status" value="1"/>
</dbReference>
<keyword evidence="5" id="KW-0469">Meiosis</keyword>
<evidence type="ECO:0000313" key="8">
    <source>
        <dbReference type="Proteomes" id="UP001212997"/>
    </source>
</evidence>
<dbReference type="InterPro" id="IPR007861">
    <property type="entry name" value="DNA_mismatch_repair_MutS_clamp"/>
</dbReference>
<dbReference type="InterPro" id="IPR011184">
    <property type="entry name" value="DNA_mismatch_repair_Msh2"/>
</dbReference>
<dbReference type="PIRSF" id="PIRSF005813">
    <property type="entry name" value="MSH2"/>
    <property type="match status" value="1"/>
</dbReference>
<dbReference type="AlphaFoldDB" id="A0AAD5UTC0"/>
<dbReference type="Pfam" id="PF05192">
    <property type="entry name" value="MutS_III"/>
    <property type="match status" value="1"/>
</dbReference>
<dbReference type="SUPFAM" id="SSF48334">
    <property type="entry name" value="DNA repair protein MutS, domain III"/>
    <property type="match status" value="1"/>
</dbReference>
<dbReference type="SUPFAM" id="SSF52540">
    <property type="entry name" value="P-loop containing nucleoside triphosphate hydrolases"/>
    <property type="match status" value="1"/>
</dbReference>
<dbReference type="EMBL" id="JANAWD010000610">
    <property type="protein sequence ID" value="KAJ3477286.1"/>
    <property type="molecule type" value="Genomic_DNA"/>
</dbReference>
<dbReference type="GO" id="GO:0006298">
    <property type="term" value="P:mismatch repair"/>
    <property type="evidence" value="ECO:0007669"/>
    <property type="project" value="InterPro"/>
</dbReference>
<dbReference type="InterPro" id="IPR007696">
    <property type="entry name" value="DNA_mismatch_repair_MutS_core"/>
</dbReference>
<evidence type="ECO:0000256" key="3">
    <source>
        <dbReference type="ARBA" id="ARBA00022840"/>
    </source>
</evidence>
<proteinExistence type="inferred from homology"/>
<evidence type="ECO:0000313" key="7">
    <source>
        <dbReference type="EMBL" id="KAJ3477286.1"/>
    </source>
</evidence>
<dbReference type="Pfam" id="PF05190">
    <property type="entry name" value="MutS_IV"/>
    <property type="match status" value="1"/>
</dbReference>
<dbReference type="InterPro" id="IPR045076">
    <property type="entry name" value="MutS"/>
</dbReference>
<evidence type="ECO:0000256" key="2">
    <source>
        <dbReference type="ARBA" id="ARBA00022741"/>
    </source>
</evidence>
<dbReference type="InterPro" id="IPR027417">
    <property type="entry name" value="P-loop_NTPase"/>
</dbReference>
<keyword evidence="2" id="KW-0547">Nucleotide-binding</keyword>
<gene>
    <name evidence="7" type="ORF">NLI96_g10569</name>
</gene>
<dbReference type="Gene3D" id="3.40.50.300">
    <property type="entry name" value="P-loop containing nucleotide triphosphate hydrolases"/>
    <property type="match status" value="2"/>
</dbReference>
<dbReference type="PANTHER" id="PTHR11361">
    <property type="entry name" value="DNA MISMATCH REPAIR PROTEIN MUTS FAMILY MEMBER"/>
    <property type="match status" value="1"/>
</dbReference>
<evidence type="ECO:0000256" key="1">
    <source>
        <dbReference type="ARBA" id="ARBA00006271"/>
    </source>
</evidence>
<name>A0AAD5UTC0_9APHY</name>
<organism evidence="7 8">
    <name type="scientific">Meripilus lineatus</name>
    <dbReference type="NCBI Taxonomy" id="2056292"/>
    <lineage>
        <taxon>Eukaryota</taxon>
        <taxon>Fungi</taxon>
        <taxon>Dikarya</taxon>
        <taxon>Basidiomycota</taxon>
        <taxon>Agaricomycotina</taxon>
        <taxon>Agaricomycetes</taxon>
        <taxon>Polyporales</taxon>
        <taxon>Meripilaceae</taxon>
        <taxon>Meripilus</taxon>
    </lineage>
</organism>
<dbReference type="GO" id="GO:0030983">
    <property type="term" value="F:mismatched DNA binding"/>
    <property type="evidence" value="ECO:0007669"/>
    <property type="project" value="InterPro"/>
</dbReference>
<dbReference type="GO" id="GO:0007131">
    <property type="term" value="P:reciprocal meiotic recombination"/>
    <property type="evidence" value="ECO:0007669"/>
    <property type="project" value="TreeGrafter"/>
</dbReference>
<dbReference type="InterPro" id="IPR000432">
    <property type="entry name" value="DNA_mismatch_repair_MutS_C"/>
</dbReference>
<feature type="domain" description="DNA mismatch repair proteins mutS family" evidence="6">
    <location>
        <begin position="565"/>
        <end position="581"/>
    </location>
</feature>
<dbReference type="Pfam" id="PF00488">
    <property type="entry name" value="MutS_V"/>
    <property type="match status" value="1"/>
</dbReference>
<dbReference type="Proteomes" id="UP001212997">
    <property type="component" value="Unassembled WGS sequence"/>
</dbReference>
<dbReference type="GO" id="GO:0140664">
    <property type="term" value="F:ATP-dependent DNA damage sensor activity"/>
    <property type="evidence" value="ECO:0007669"/>
    <property type="project" value="InterPro"/>
</dbReference>
<dbReference type="SMART" id="SM00534">
    <property type="entry name" value="MUTSac"/>
    <property type="match status" value="1"/>
</dbReference>
<dbReference type="SMART" id="SM00533">
    <property type="entry name" value="MUTSd"/>
    <property type="match status" value="1"/>
</dbReference>
<comment type="similarity">
    <text evidence="1">Belongs to the DNA mismatch repair MutS family.</text>
</comment>
<dbReference type="Gene3D" id="1.10.1420.10">
    <property type="match status" value="2"/>
</dbReference>
<protein>
    <recommendedName>
        <fullName evidence="6">DNA mismatch repair proteins mutS family domain-containing protein</fullName>
    </recommendedName>
</protein>
<evidence type="ECO:0000256" key="4">
    <source>
        <dbReference type="ARBA" id="ARBA00023125"/>
    </source>
</evidence>
<dbReference type="GO" id="GO:0005634">
    <property type="term" value="C:nucleus"/>
    <property type="evidence" value="ECO:0007669"/>
    <property type="project" value="TreeGrafter"/>
</dbReference>
<dbReference type="GO" id="GO:0005524">
    <property type="term" value="F:ATP binding"/>
    <property type="evidence" value="ECO:0007669"/>
    <property type="project" value="UniProtKB-KW"/>
</dbReference>
<dbReference type="PANTHER" id="PTHR11361:SF21">
    <property type="entry name" value="MUTS PROTEIN HOMOLOG 4"/>
    <property type="match status" value="1"/>
</dbReference>
<evidence type="ECO:0000259" key="6">
    <source>
        <dbReference type="PROSITE" id="PS00486"/>
    </source>
</evidence>
<keyword evidence="4" id="KW-0238">DNA-binding</keyword>
<keyword evidence="8" id="KW-1185">Reference proteome</keyword>
<keyword evidence="3" id="KW-0067">ATP-binding</keyword>
<reference evidence="7" key="1">
    <citation type="submission" date="2022-07" db="EMBL/GenBank/DDBJ databases">
        <title>Genome Sequence of Physisporinus lineatus.</title>
        <authorList>
            <person name="Buettner E."/>
        </authorList>
    </citation>
    <scope>NUCLEOTIDE SEQUENCE</scope>
    <source>
        <strain evidence="7">VT162</strain>
    </source>
</reference>
<sequence length="715" mass="78975">MHLHPPSLVLVPDTFLARPDTSLATGAKTPSNTSVLVQCIIEEFETCPVEPVVRKYWSETAGLEFVNQLCVDDDERAATLVAVSNKYYALSAASALLKHAELKLNTRFAAASLRIRYVQVDGTMMIDPETARNLEIAGNMASKRSSHSLFGVLNHTYTAMAARLLRVNLLAPITVQSAIDARLDVVEELVQTEDRFHEVKNALKTLNKLDLDKLIVALASSEARESSTAKVASSRVAQMLNLRSVVQNIPLVAKALTGCRSELLQIINEMISDPRLEKIEQLIANSLNEDASSNKGGLKAMTARVYAVKANFNHLLDVARETYKENIADIFALNRDLSQRHELPIILVYQDTGFVFQLKKSDLQGELPRGFVDVVVRKGKWVFSSMELKKRNARMKDALDETLILSARIIQELVAEVVIDIGALYKASEAIALLDMLWSFAHISIVRPEYTGTLAIKGGRHPILETVQSAGTTVPNDVGFNSLTVFYEIGANLQAGKSTYLRQVGLLAVMALCGCFIPAEYGSFRIHDALLSRLSNDDDMEKSLSTFANEMASSAMILGLATPDSLILIDEVGRGTSPLEGVGISHAIAERLIDIKALRGTYYYLVPETISRESRILDGAAEDFDHYGLNLARLADLPEDVLVEARSVAEKLTQLEAKKREESKTSKLAVRRKAMLRLRTQLTQVLEHSALPDEDLLAYIGRFQEDITRVIKNTL</sequence>
<accession>A0AAD5UTC0</accession>
<evidence type="ECO:0000256" key="5">
    <source>
        <dbReference type="ARBA" id="ARBA00023254"/>
    </source>
</evidence>